<accession>A0A0A9B229</accession>
<name>A0A0A9B229_ARUDO</name>
<protein>
    <submittedName>
        <fullName evidence="1">Uncharacterized protein</fullName>
    </submittedName>
</protein>
<dbReference type="EMBL" id="GBRH01239856">
    <property type="protein sequence ID" value="JAD58039.1"/>
    <property type="molecule type" value="Transcribed_RNA"/>
</dbReference>
<dbReference type="AlphaFoldDB" id="A0A0A9B229"/>
<sequence length="26" mass="3144">MEQFHHLIKNTNRIVNSENQYDMPAI</sequence>
<organism evidence="1">
    <name type="scientific">Arundo donax</name>
    <name type="common">Giant reed</name>
    <name type="synonym">Donax arundinaceus</name>
    <dbReference type="NCBI Taxonomy" id="35708"/>
    <lineage>
        <taxon>Eukaryota</taxon>
        <taxon>Viridiplantae</taxon>
        <taxon>Streptophyta</taxon>
        <taxon>Embryophyta</taxon>
        <taxon>Tracheophyta</taxon>
        <taxon>Spermatophyta</taxon>
        <taxon>Magnoliopsida</taxon>
        <taxon>Liliopsida</taxon>
        <taxon>Poales</taxon>
        <taxon>Poaceae</taxon>
        <taxon>PACMAD clade</taxon>
        <taxon>Arundinoideae</taxon>
        <taxon>Arundineae</taxon>
        <taxon>Arundo</taxon>
    </lineage>
</organism>
<reference evidence="1" key="2">
    <citation type="journal article" date="2015" name="Data Brief">
        <title>Shoot transcriptome of the giant reed, Arundo donax.</title>
        <authorList>
            <person name="Barrero R.A."/>
            <person name="Guerrero F.D."/>
            <person name="Moolhuijzen P."/>
            <person name="Goolsby J.A."/>
            <person name="Tidwell J."/>
            <person name="Bellgard S.E."/>
            <person name="Bellgard M.I."/>
        </authorList>
    </citation>
    <scope>NUCLEOTIDE SEQUENCE</scope>
    <source>
        <tissue evidence="1">Shoot tissue taken approximately 20 cm above the soil surface</tissue>
    </source>
</reference>
<proteinExistence type="predicted"/>
<reference evidence="1" key="1">
    <citation type="submission" date="2014-09" db="EMBL/GenBank/DDBJ databases">
        <authorList>
            <person name="Magalhaes I.L.F."/>
            <person name="Oliveira U."/>
            <person name="Santos F.R."/>
            <person name="Vidigal T.H.D.A."/>
            <person name="Brescovit A.D."/>
            <person name="Santos A.J."/>
        </authorList>
    </citation>
    <scope>NUCLEOTIDE SEQUENCE</scope>
    <source>
        <tissue evidence="1">Shoot tissue taken approximately 20 cm above the soil surface</tissue>
    </source>
</reference>
<evidence type="ECO:0000313" key="1">
    <source>
        <dbReference type="EMBL" id="JAD58039.1"/>
    </source>
</evidence>